<protein>
    <submittedName>
        <fullName evidence="2">Uncharacterized protein</fullName>
    </submittedName>
</protein>
<dbReference type="Proteomes" id="UP001552299">
    <property type="component" value="Unassembled WGS sequence"/>
</dbReference>
<feature type="region of interest" description="Disordered" evidence="1">
    <location>
        <begin position="1"/>
        <end position="20"/>
    </location>
</feature>
<reference evidence="2 3" key="1">
    <citation type="journal article" date="2024" name="Plant Biotechnol. J.">
        <title>Dendrobium thyrsiflorum genome and its molecular insights into genes involved in important horticultural traits.</title>
        <authorList>
            <person name="Chen B."/>
            <person name="Wang J.Y."/>
            <person name="Zheng P.J."/>
            <person name="Li K.L."/>
            <person name="Liang Y.M."/>
            <person name="Chen X.F."/>
            <person name="Zhang C."/>
            <person name="Zhao X."/>
            <person name="He X."/>
            <person name="Zhang G.Q."/>
            <person name="Liu Z.J."/>
            <person name="Xu Q."/>
        </authorList>
    </citation>
    <scope>NUCLEOTIDE SEQUENCE [LARGE SCALE GENOMIC DNA]</scope>
    <source>
        <strain evidence="2">GZMU011</strain>
    </source>
</reference>
<keyword evidence="3" id="KW-1185">Reference proteome</keyword>
<evidence type="ECO:0000256" key="1">
    <source>
        <dbReference type="SAM" id="MobiDB-lite"/>
    </source>
</evidence>
<dbReference type="EMBL" id="JANQDX010000019">
    <property type="protein sequence ID" value="KAL0903854.1"/>
    <property type="molecule type" value="Genomic_DNA"/>
</dbReference>
<proteinExistence type="predicted"/>
<evidence type="ECO:0000313" key="3">
    <source>
        <dbReference type="Proteomes" id="UP001552299"/>
    </source>
</evidence>
<dbReference type="AlphaFoldDB" id="A0ABD0TW49"/>
<comment type="caution">
    <text evidence="2">The sequence shown here is derived from an EMBL/GenBank/DDBJ whole genome shotgun (WGS) entry which is preliminary data.</text>
</comment>
<organism evidence="2 3">
    <name type="scientific">Dendrobium thyrsiflorum</name>
    <name type="common">Pinecone-like raceme dendrobium</name>
    <name type="synonym">Orchid</name>
    <dbReference type="NCBI Taxonomy" id="117978"/>
    <lineage>
        <taxon>Eukaryota</taxon>
        <taxon>Viridiplantae</taxon>
        <taxon>Streptophyta</taxon>
        <taxon>Embryophyta</taxon>
        <taxon>Tracheophyta</taxon>
        <taxon>Spermatophyta</taxon>
        <taxon>Magnoliopsida</taxon>
        <taxon>Liliopsida</taxon>
        <taxon>Asparagales</taxon>
        <taxon>Orchidaceae</taxon>
        <taxon>Epidendroideae</taxon>
        <taxon>Malaxideae</taxon>
        <taxon>Dendrobiinae</taxon>
        <taxon>Dendrobium</taxon>
    </lineage>
</organism>
<accession>A0ABD0TW49</accession>
<evidence type="ECO:0000313" key="2">
    <source>
        <dbReference type="EMBL" id="KAL0903854.1"/>
    </source>
</evidence>
<sequence length="89" mass="9437">MGINRGGGTNPKATTRKSRKLALVVAQTTSDRRMGFMSASGTSDSSGELIHLHSKLTSSPSVWSLLAEPTAKSRPSANKILLSSLRVQL</sequence>
<gene>
    <name evidence="2" type="ORF">M5K25_025908</name>
</gene>
<name>A0ABD0TW49_DENTH</name>